<dbReference type="InterPro" id="IPR050482">
    <property type="entry name" value="Sensor_HK_TwoCompSys"/>
</dbReference>
<evidence type="ECO:0000313" key="12">
    <source>
        <dbReference type="EMBL" id="TSE36668.1"/>
    </source>
</evidence>
<dbReference type="SUPFAM" id="SSF52172">
    <property type="entry name" value="CheY-like"/>
    <property type="match status" value="1"/>
</dbReference>
<evidence type="ECO:0000259" key="10">
    <source>
        <dbReference type="PROSITE" id="PS50109"/>
    </source>
</evidence>
<keyword evidence="8" id="KW-0902">Two-component regulatory system</keyword>
<comment type="catalytic activity">
    <reaction evidence="1">
        <text>ATP + protein L-histidine = ADP + protein N-phospho-L-histidine.</text>
        <dbReference type="EC" id="2.7.13.3"/>
    </reaction>
</comment>
<organism evidence="12 13">
    <name type="scientific">Tepidimonas fonticaldi</name>
    <dbReference type="NCBI Taxonomy" id="1101373"/>
    <lineage>
        <taxon>Bacteria</taxon>
        <taxon>Pseudomonadati</taxon>
        <taxon>Pseudomonadota</taxon>
        <taxon>Betaproteobacteria</taxon>
        <taxon>Burkholderiales</taxon>
        <taxon>Tepidimonas</taxon>
    </lineage>
</organism>
<evidence type="ECO:0000256" key="5">
    <source>
        <dbReference type="ARBA" id="ARBA00022741"/>
    </source>
</evidence>
<dbReference type="SUPFAM" id="SSF55874">
    <property type="entry name" value="ATPase domain of HSP90 chaperone/DNA topoisomerase II/histidine kinase"/>
    <property type="match status" value="1"/>
</dbReference>
<dbReference type="GO" id="GO:0005524">
    <property type="term" value="F:ATP binding"/>
    <property type="evidence" value="ECO:0007669"/>
    <property type="project" value="UniProtKB-KW"/>
</dbReference>
<name>A0A554XLI6_9BURK</name>
<evidence type="ECO:0000256" key="3">
    <source>
        <dbReference type="ARBA" id="ARBA00022553"/>
    </source>
</evidence>
<dbReference type="CDD" id="cd00156">
    <property type="entry name" value="REC"/>
    <property type="match status" value="1"/>
</dbReference>
<keyword evidence="7" id="KW-0067">ATP-binding</keyword>
<feature type="modified residue" description="4-aspartylphosphate" evidence="9">
    <location>
        <position position="87"/>
    </location>
</feature>
<evidence type="ECO:0000313" key="13">
    <source>
        <dbReference type="Proteomes" id="UP000316388"/>
    </source>
</evidence>
<dbReference type="InterPro" id="IPR003594">
    <property type="entry name" value="HATPase_dom"/>
</dbReference>
<dbReference type="GO" id="GO:0000155">
    <property type="term" value="F:phosphorelay sensor kinase activity"/>
    <property type="evidence" value="ECO:0007669"/>
    <property type="project" value="InterPro"/>
</dbReference>
<dbReference type="CDD" id="cd16917">
    <property type="entry name" value="HATPase_UhpB-NarQ-NarX-like"/>
    <property type="match status" value="1"/>
</dbReference>
<sequence>MGRLSPTITGWLRYPFPPGPPPNPWIPRCVNALRLLHLEDNPVDHGLLVRALRRGEIESEVVLVDTLEAFRAALAPGQPPFDAVLADFHLGGFSGLEAWDWLREAGIDLPFILVSGAIGEAAVADAMVRGVSDYVDKAQLSRLPRVLQRALELSATRRAQAEAARELAASRQRLLELTEHLQTSIDRERADIAREIHDDIGGALAAVKLDLAWLARRLTDEEALGHVRSALGMAEHALGASQRIMRNLRPAVLDQGLMPALQWLTRTFAERTGLDVVLRGRVQGTLTPRQEMVAYRTVQEALTNVLKHAQARRVTIDVSDLEDHLTIEIADDGRGASPQELGKDRSFGLLGLRERAQSVGGWLDVVTAPGQGMTLILSVPLAGAAAPNEAEEDDQ</sequence>
<accession>A0A554XLI6</accession>
<dbReference type="Pfam" id="PF07730">
    <property type="entry name" value="HisKA_3"/>
    <property type="match status" value="1"/>
</dbReference>
<protein>
    <recommendedName>
        <fullName evidence="2">histidine kinase</fullName>
        <ecNumber evidence="2">2.7.13.3</ecNumber>
    </recommendedName>
</protein>
<comment type="caution">
    <text evidence="12">The sequence shown here is derived from an EMBL/GenBank/DDBJ whole genome shotgun (WGS) entry which is preliminary data.</text>
</comment>
<dbReference type="EC" id="2.7.13.3" evidence="2"/>
<evidence type="ECO:0000256" key="7">
    <source>
        <dbReference type="ARBA" id="ARBA00022840"/>
    </source>
</evidence>
<dbReference type="InterPro" id="IPR001789">
    <property type="entry name" value="Sig_transdc_resp-reg_receiver"/>
</dbReference>
<dbReference type="Proteomes" id="UP000316388">
    <property type="component" value="Unassembled WGS sequence"/>
</dbReference>
<dbReference type="GO" id="GO:0016020">
    <property type="term" value="C:membrane"/>
    <property type="evidence" value="ECO:0007669"/>
    <property type="project" value="InterPro"/>
</dbReference>
<evidence type="ECO:0000256" key="6">
    <source>
        <dbReference type="ARBA" id="ARBA00022777"/>
    </source>
</evidence>
<evidence type="ECO:0000256" key="4">
    <source>
        <dbReference type="ARBA" id="ARBA00022679"/>
    </source>
</evidence>
<dbReference type="GO" id="GO:0046983">
    <property type="term" value="F:protein dimerization activity"/>
    <property type="evidence" value="ECO:0007669"/>
    <property type="project" value="InterPro"/>
</dbReference>
<feature type="domain" description="Response regulatory" evidence="11">
    <location>
        <begin position="34"/>
        <end position="152"/>
    </location>
</feature>
<dbReference type="InterPro" id="IPR005467">
    <property type="entry name" value="His_kinase_dom"/>
</dbReference>
<proteinExistence type="predicted"/>
<keyword evidence="4 12" id="KW-0808">Transferase</keyword>
<dbReference type="SMART" id="SM00448">
    <property type="entry name" value="REC"/>
    <property type="match status" value="1"/>
</dbReference>
<dbReference type="InterPro" id="IPR011712">
    <property type="entry name" value="Sig_transdc_His_kin_sub3_dim/P"/>
</dbReference>
<evidence type="ECO:0000256" key="8">
    <source>
        <dbReference type="ARBA" id="ARBA00023012"/>
    </source>
</evidence>
<evidence type="ECO:0000256" key="9">
    <source>
        <dbReference type="PROSITE-ProRule" id="PRU00169"/>
    </source>
</evidence>
<reference evidence="12 13" key="1">
    <citation type="submission" date="2019-07" db="EMBL/GenBank/DDBJ databases">
        <title>Tepidimonas fonticaldi AT-A2 draft genome.</title>
        <authorList>
            <person name="Da Costa M.S."/>
            <person name="Froufe H.J.C."/>
            <person name="Egas C."/>
            <person name="Albuquerque L."/>
        </authorList>
    </citation>
    <scope>NUCLEOTIDE SEQUENCE [LARGE SCALE GENOMIC DNA]</scope>
    <source>
        <strain evidence="12 13">AT-A2</strain>
    </source>
</reference>
<dbReference type="Pfam" id="PF00072">
    <property type="entry name" value="Response_reg"/>
    <property type="match status" value="1"/>
</dbReference>
<dbReference type="Gene3D" id="1.20.5.1930">
    <property type="match status" value="1"/>
</dbReference>
<keyword evidence="3 9" id="KW-0597">Phosphoprotein</keyword>
<evidence type="ECO:0000259" key="11">
    <source>
        <dbReference type="PROSITE" id="PS50110"/>
    </source>
</evidence>
<dbReference type="InterPro" id="IPR011006">
    <property type="entry name" value="CheY-like_superfamily"/>
</dbReference>
<gene>
    <name evidence="12" type="primary">degS</name>
    <name evidence="12" type="ORF">Tfont_01744</name>
</gene>
<dbReference type="PANTHER" id="PTHR24421:SF10">
    <property type="entry name" value="NITRATE_NITRITE SENSOR PROTEIN NARQ"/>
    <property type="match status" value="1"/>
</dbReference>
<dbReference type="Pfam" id="PF02518">
    <property type="entry name" value="HATPase_c"/>
    <property type="match status" value="1"/>
</dbReference>
<dbReference type="Gene3D" id="3.40.50.2300">
    <property type="match status" value="1"/>
</dbReference>
<dbReference type="AlphaFoldDB" id="A0A554XLI6"/>
<dbReference type="PROSITE" id="PS50109">
    <property type="entry name" value="HIS_KIN"/>
    <property type="match status" value="1"/>
</dbReference>
<dbReference type="PROSITE" id="PS50110">
    <property type="entry name" value="RESPONSE_REGULATORY"/>
    <property type="match status" value="1"/>
</dbReference>
<dbReference type="InterPro" id="IPR036890">
    <property type="entry name" value="HATPase_C_sf"/>
</dbReference>
<evidence type="ECO:0000256" key="1">
    <source>
        <dbReference type="ARBA" id="ARBA00000085"/>
    </source>
</evidence>
<keyword evidence="6 12" id="KW-0418">Kinase</keyword>
<dbReference type="PANTHER" id="PTHR24421">
    <property type="entry name" value="NITRATE/NITRITE SENSOR PROTEIN NARX-RELATED"/>
    <property type="match status" value="1"/>
</dbReference>
<evidence type="ECO:0000256" key="2">
    <source>
        <dbReference type="ARBA" id="ARBA00012438"/>
    </source>
</evidence>
<feature type="domain" description="Histidine kinase" evidence="10">
    <location>
        <begin position="296"/>
        <end position="383"/>
    </location>
</feature>
<dbReference type="EMBL" id="VJOO01000016">
    <property type="protein sequence ID" value="TSE36668.1"/>
    <property type="molecule type" value="Genomic_DNA"/>
</dbReference>
<dbReference type="Gene3D" id="3.30.565.10">
    <property type="entry name" value="Histidine kinase-like ATPase, C-terminal domain"/>
    <property type="match status" value="1"/>
</dbReference>
<keyword evidence="5" id="KW-0547">Nucleotide-binding</keyword>